<dbReference type="InterPro" id="IPR032854">
    <property type="entry name" value="ALKBH3"/>
</dbReference>
<keyword evidence="2" id="KW-0223">Dioxygenase</keyword>
<evidence type="ECO:0000313" key="3">
    <source>
        <dbReference type="Proteomes" id="UP000267400"/>
    </source>
</evidence>
<dbReference type="SUPFAM" id="SSF51197">
    <property type="entry name" value="Clavaminate synthase-like"/>
    <property type="match status" value="1"/>
</dbReference>
<name>A0A3S0I9R8_9GAMM</name>
<proteinExistence type="predicted"/>
<keyword evidence="2" id="KW-0560">Oxidoreductase</keyword>
<sequence>MAPFDSLFDAFHGEALLASPALVRFTDLLGGPAADDALARLDRELDWQQPRLRLYGREHPIPRRQVWMGDARYRYSGRDFLPTPWHPTVVAIRDAVIRRLAEAGQAARFNSVLLNRYATGQERMGWHSDDEPELGPAPLIASVSLGTDRPLRFRWKDHRAPAFNVDQPHDSLLLMGPGTQAELEHALPARRHAGLRISLTFRWIPPAAR</sequence>
<reference evidence="2 3" key="1">
    <citation type="submission" date="2018-12" db="EMBL/GenBank/DDBJ databases">
        <authorList>
            <person name="Yu L."/>
        </authorList>
    </citation>
    <scope>NUCLEOTIDE SEQUENCE [LARGE SCALE GENOMIC DNA]</scope>
    <source>
        <strain evidence="2 3">11S</strain>
    </source>
</reference>
<protein>
    <submittedName>
        <fullName evidence="2">Alpha-ketoglutarate-dependent dioxygenase AlkB</fullName>
    </submittedName>
</protein>
<comment type="caution">
    <text evidence="2">The sequence shown here is derived from an EMBL/GenBank/DDBJ whole genome shotgun (WGS) entry which is preliminary data.</text>
</comment>
<evidence type="ECO:0000259" key="1">
    <source>
        <dbReference type="PROSITE" id="PS51471"/>
    </source>
</evidence>
<dbReference type="PANTHER" id="PTHR31212">
    <property type="entry name" value="ALPHA-KETOGLUTARATE-DEPENDENT DIOXYGENASE ALKB HOMOLOG 3"/>
    <property type="match status" value="1"/>
</dbReference>
<dbReference type="GO" id="GO:0051213">
    <property type="term" value="F:dioxygenase activity"/>
    <property type="evidence" value="ECO:0007669"/>
    <property type="project" value="UniProtKB-KW"/>
</dbReference>
<dbReference type="Pfam" id="PF13532">
    <property type="entry name" value="2OG-FeII_Oxy_2"/>
    <property type="match status" value="1"/>
</dbReference>
<evidence type="ECO:0000313" key="2">
    <source>
        <dbReference type="EMBL" id="RTR06266.1"/>
    </source>
</evidence>
<dbReference type="InterPro" id="IPR027450">
    <property type="entry name" value="AlkB-like"/>
</dbReference>
<dbReference type="OrthoDB" id="190276at2"/>
<organism evidence="2 3">
    <name type="scientific">Halomonas nitroreducens</name>
    <dbReference type="NCBI Taxonomy" id="447425"/>
    <lineage>
        <taxon>Bacteria</taxon>
        <taxon>Pseudomonadati</taxon>
        <taxon>Pseudomonadota</taxon>
        <taxon>Gammaproteobacteria</taxon>
        <taxon>Oceanospirillales</taxon>
        <taxon>Halomonadaceae</taxon>
        <taxon>Halomonas</taxon>
    </lineage>
</organism>
<keyword evidence="3" id="KW-1185">Reference proteome</keyword>
<dbReference type="Proteomes" id="UP000267400">
    <property type="component" value="Unassembled WGS sequence"/>
</dbReference>
<dbReference type="AlphaFoldDB" id="A0A3S0I9R8"/>
<feature type="domain" description="Fe2OG dioxygenase" evidence="1">
    <location>
        <begin position="108"/>
        <end position="205"/>
    </location>
</feature>
<accession>A0A3S0I9R8</accession>
<dbReference type="InterPro" id="IPR037151">
    <property type="entry name" value="AlkB-like_sf"/>
</dbReference>
<gene>
    <name evidence="2" type="ORF">EKG36_01975</name>
</gene>
<dbReference type="EMBL" id="RXNS01000002">
    <property type="protein sequence ID" value="RTR06266.1"/>
    <property type="molecule type" value="Genomic_DNA"/>
</dbReference>
<dbReference type="GO" id="GO:0006307">
    <property type="term" value="P:DNA alkylation repair"/>
    <property type="evidence" value="ECO:0007669"/>
    <property type="project" value="InterPro"/>
</dbReference>
<dbReference type="Gene3D" id="2.60.120.590">
    <property type="entry name" value="Alpha-ketoglutarate-dependent dioxygenase AlkB-like"/>
    <property type="match status" value="1"/>
</dbReference>
<dbReference type="InterPro" id="IPR005123">
    <property type="entry name" value="Oxoglu/Fe-dep_dioxygenase_dom"/>
</dbReference>
<dbReference type="RefSeq" id="WP_126480516.1">
    <property type="nucleotide sequence ID" value="NZ_RXNS01000002.1"/>
</dbReference>
<dbReference type="PANTHER" id="PTHR31212:SF4">
    <property type="entry name" value="ALPHA-KETOGLUTARATE-DEPENDENT DIOXYGENASE ALKB HOMOLOG 3"/>
    <property type="match status" value="1"/>
</dbReference>
<dbReference type="PROSITE" id="PS51471">
    <property type="entry name" value="FE2OG_OXY"/>
    <property type="match status" value="1"/>
</dbReference>